<dbReference type="STRING" id="644358.A0A0C4E6M4"/>
<keyword evidence="1" id="KW-0539">Nucleus</keyword>
<dbReference type="AlphaFoldDB" id="A0A0C4E6M4"/>
<evidence type="ECO:0000313" key="5">
    <source>
        <dbReference type="EnsemblFungi" id="MAPG_08167T0"/>
    </source>
</evidence>
<dbReference type="Pfam" id="PF00172">
    <property type="entry name" value="Zn_clus"/>
    <property type="match status" value="1"/>
</dbReference>
<dbReference type="SUPFAM" id="SSF57701">
    <property type="entry name" value="Zn2/Cys6 DNA-binding domain"/>
    <property type="match status" value="1"/>
</dbReference>
<evidence type="ECO:0000256" key="2">
    <source>
        <dbReference type="SAM" id="MobiDB-lite"/>
    </source>
</evidence>
<dbReference type="PROSITE" id="PS50048">
    <property type="entry name" value="ZN2_CY6_FUNGAL_2"/>
    <property type="match status" value="1"/>
</dbReference>
<reference evidence="6" key="1">
    <citation type="submission" date="2010-05" db="EMBL/GenBank/DDBJ databases">
        <title>The genome sequence of Magnaporthe poae strain ATCC 64411.</title>
        <authorList>
            <person name="Ma L.-J."/>
            <person name="Dead R."/>
            <person name="Young S."/>
            <person name="Zeng Q."/>
            <person name="Koehrsen M."/>
            <person name="Alvarado L."/>
            <person name="Berlin A."/>
            <person name="Chapman S.B."/>
            <person name="Chen Z."/>
            <person name="Freedman E."/>
            <person name="Gellesch M."/>
            <person name="Goldberg J."/>
            <person name="Griggs A."/>
            <person name="Gujja S."/>
            <person name="Heilman E.R."/>
            <person name="Heiman D."/>
            <person name="Hepburn T."/>
            <person name="Howarth C."/>
            <person name="Jen D."/>
            <person name="Larson L."/>
            <person name="Mehta T."/>
            <person name="Neiman D."/>
            <person name="Pearson M."/>
            <person name="Roberts A."/>
            <person name="Saif S."/>
            <person name="Shea T."/>
            <person name="Shenoy N."/>
            <person name="Sisk P."/>
            <person name="Stolte C."/>
            <person name="Sykes S."/>
            <person name="Walk T."/>
            <person name="White J."/>
            <person name="Yandava C."/>
            <person name="Haas B."/>
            <person name="Nusbaum C."/>
            <person name="Birren B."/>
        </authorList>
    </citation>
    <scope>NUCLEOTIDE SEQUENCE [LARGE SCALE GENOMIC DNA]</scope>
    <source>
        <strain evidence="6">ATCC 64411 / 73-15</strain>
    </source>
</reference>
<organism evidence="5 6">
    <name type="scientific">Magnaporthiopsis poae (strain ATCC 64411 / 73-15)</name>
    <name type="common">Kentucky bluegrass fungus</name>
    <name type="synonym">Magnaporthe poae</name>
    <dbReference type="NCBI Taxonomy" id="644358"/>
    <lineage>
        <taxon>Eukaryota</taxon>
        <taxon>Fungi</taxon>
        <taxon>Dikarya</taxon>
        <taxon>Ascomycota</taxon>
        <taxon>Pezizomycotina</taxon>
        <taxon>Sordariomycetes</taxon>
        <taxon>Sordariomycetidae</taxon>
        <taxon>Magnaporthales</taxon>
        <taxon>Magnaporthaceae</taxon>
        <taxon>Magnaporthiopsis</taxon>
    </lineage>
</organism>
<evidence type="ECO:0000313" key="4">
    <source>
        <dbReference type="EMBL" id="KLU89193.1"/>
    </source>
</evidence>
<dbReference type="Proteomes" id="UP000011715">
    <property type="component" value="Unassembled WGS sequence"/>
</dbReference>
<dbReference type="OMA" id="WINMHSI"/>
<sequence length="753" mass="83039">MGRAPTSGNCHTCRMRRVKCDRARPTCERCIKAGYECKGYETVLRIQSHSVVAGAKPGTARLAKIQTVSSFPAAGPDEAPMTKGKRQQQQKQLVRTKQAAANQPQRLRPQSQSSGNGSSDGAAHGSRTGSASPPPELSLTGFVDDIAFSYFFDSYGWINMHSILLQDSSIRNTLSDGDMAHDSLRALAYGLLGKDRHIQSLQSQGARLYGNTLRKLRSKLSTQSKDELASLIKPIAIMGSYLISVENDLRFTHHRGLSRILEYCGPEYFQSPSLLPVFDSCRLTMISNSIVRRTPSFLAKDEWKTVPWAKAPHLKTWTSKLLDLMTEIPTVISGVLNLMGARIMWYNNGFPTERAEDPDVVPSLQRRVEELKEKLANWRIEWEAAHPEKASKALAWAFNLTDDDQYRPGIMGFAGPDLYDYSVLNSSNIPPPAFLQRDQATFTLMQEVTLYTTVLIWTARLTKYLTGAAISHTNIDFYNSSFSTTCTCCTSKLADMCDTVPESDADVMHVSVQNPDMSWNFTAARIAIAPVRISPSDASPVTLIPVSPSPSPERDLGNESPQHSQDQEVGPDQPLYVRSLPLLPSSPPQPQLPRSPPLEGPSQHHHGHQPQQQQQEKHHHDSVFTDGTPTTSGTKLPTPPSSATFVGGKGGFPQRTAPAEPQSPLNVVKTNPPMLLPGDVRFTSQLRILSWLTGCLPASRPQVLTTLASIGLGHCGHDVRPVDGLPEVANVVRKAFSRTNFENADHVLLRRYR</sequence>
<dbReference type="PANTHER" id="PTHR38111:SF2">
    <property type="entry name" value="FINGER DOMAIN PROTEIN, PUTATIVE (AFU_ORTHOLOGUE AFUA_1G01560)-RELATED"/>
    <property type="match status" value="1"/>
</dbReference>
<dbReference type="GO" id="GO:0008270">
    <property type="term" value="F:zinc ion binding"/>
    <property type="evidence" value="ECO:0007669"/>
    <property type="project" value="InterPro"/>
</dbReference>
<dbReference type="InterPro" id="IPR036864">
    <property type="entry name" value="Zn2-C6_fun-type_DNA-bd_sf"/>
</dbReference>
<keyword evidence="6" id="KW-1185">Reference proteome</keyword>
<feature type="domain" description="Zn(2)-C6 fungal-type" evidence="3">
    <location>
        <begin position="9"/>
        <end position="37"/>
    </location>
</feature>
<dbReference type="EnsemblFungi" id="MAPG_08167T0">
    <property type="protein sequence ID" value="MAPG_08167T0"/>
    <property type="gene ID" value="MAPG_08167"/>
</dbReference>
<proteinExistence type="predicted"/>
<evidence type="ECO:0000259" key="3">
    <source>
        <dbReference type="PROSITE" id="PS50048"/>
    </source>
</evidence>
<reference evidence="4" key="2">
    <citation type="submission" date="2010-05" db="EMBL/GenBank/DDBJ databases">
        <title>The Genome Sequence of Magnaporthe poae strain ATCC 64411.</title>
        <authorList>
            <consortium name="The Broad Institute Genome Sequencing Platform"/>
            <consortium name="Broad Institute Genome Sequencing Center for Infectious Disease"/>
            <person name="Ma L.-J."/>
            <person name="Dead R."/>
            <person name="Young S."/>
            <person name="Zeng Q."/>
            <person name="Koehrsen M."/>
            <person name="Alvarado L."/>
            <person name="Berlin A."/>
            <person name="Chapman S.B."/>
            <person name="Chen Z."/>
            <person name="Freedman E."/>
            <person name="Gellesch M."/>
            <person name="Goldberg J."/>
            <person name="Griggs A."/>
            <person name="Gujja S."/>
            <person name="Heilman E.R."/>
            <person name="Heiman D."/>
            <person name="Hepburn T."/>
            <person name="Howarth C."/>
            <person name="Jen D."/>
            <person name="Larson L."/>
            <person name="Mehta T."/>
            <person name="Neiman D."/>
            <person name="Pearson M."/>
            <person name="Roberts A."/>
            <person name="Saif S."/>
            <person name="Shea T."/>
            <person name="Shenoy N."/>
            <person name="Sisk P."/>
            <person name="Stolte C."/>
            <person name="Sykes S."/>
            <person name="Walk T."/>
            <person name="White J."/>
            <person name="Yandava C."/>
            <person name="Haas B."/>
            <person name="Nusbaum C."/>
            <person name="Birren B."/>
        </authorList>
    </citation>
    <scope>NUCLEOTIDE SEQUENCE</scope>
    <source>
        <strain evidence="4">ATCC 64411</strain>
    </source>
</reference>
<feature type="compositionally biased region" description="Low complexity" evidence="2">
    <location>
        <begin position="89"/>
        <end position="126"/>
    </location>
</feature>
<dbReference type="OrthoDB" id="3525185at2759"/>
<dbReference type="eggNOG" id="ENOG502SREK">
    <property type="taxonomic scope" value="Eukaryota"/>
</dbReference>
<feature type="compositionally biased region" description="Pro residues" evidence="2">
    <location>
        <begin position="584"/>
        <end position="599"/>
    </location>
</feature>
<dbReference type="PANTHER" id="PTHR38111">
    <property type="entry name" value="ZN(2)-C6 FUNGAL-TYPE DOMAIN-CONTAINING PROTEIN-RELATED"/>
    <property type="match status" value="1"/>
</dbReference>
<dbReference type="EMBL" id="GL876972">
    <property type="protein sequence ID" value="KLU89193.1"/>
    <property type="molecule type" value="Genomic_DNA"/>
</dbReference>
<reference evidence="4" key="3">
    <citation type="submission" date="2011-03" db="EMBL/GenBank/DDBJ databases">
        <title>Annotation of Magnaporthe poae ATCC 64411.</title>
        <authorList>
            <person name="Ma L.-J."/>
            <person name="Dead R."/>
            <person name="Young S.K."/>
            <person name="Zeng Q."/>
            <person name="Gargeya S."/>
            <person name="Fitzgerald M."/>
            <person name="Haas B."/>
            <person name="Abouelleil A."/>
            <person name="Alvarado L."/>
            <person name="Arachchi H.M."/>
            <person name="Berlin A."/>
            <person name="Brown A."/>
            <person name="Chapman S.B."/>
            <person name="Chen Z."/>
            <person name="Dunbar C."/>
            <person name="Freedman E."/>
            <person name="Gearin G."/>
            <person name="Gellesch M."/>
            <person name="Goldberg J."/>
            <person name="Griggs A."/>
            <person name="Gujja S."/>
            <person name="Heiman D."/>
            <person name="Howarth C."/>
            <person name="Larson L."/>
            <person name="Lui A."/>
            <person name="MacDonald P.J.P."/>
            <person name="Mehta T."/>
            <person name="Montmayeur A."/>
            <person name="Murphy C."/>
            <person name="Neiman D."/>
            <person name="Pearson M."/>
            <person name="Priest M."/>
            <person name="Roberts A."/>
            <person name="Saif S."/>
            <person name="Shea T."/>
            <person name="Shenoy N."/>
            <person name="Sisk P."/>
            <person name="Stolte C."/>
            <person name="Sykes S."/>
            <person name="Yandava C."/>
            <person name="Wortman J."/>
            <person name="Nusbaum C."/>
            <person name="Birren B."/>
        </authorList>
    </citation>
    <scope>NUCLEOTIDE SEQUENCE</scope>
    <source>
        <strain evidence="4">ATCC 64411</strain>
    </source>
</reference>
<dbReference type="Gene3D" id="4.10.240.10">
    <property type="entry name" value="Zn(2)-C6 fungal-type DNA-binding domain"/>
    <property type="match status" value="1"/>
</dbReference>
<feature type="region of interest" description="Disordered" evidence="2">
    <location>
        <begin position="537"/>
        <end position="665"/>
    </location>
</feature>
<dbReference type="EMBL" id="ADBL01001973">
    <property type="status" value="NOT_ANNOTATED_CDS"/>
    <property type="molecule type" value="Genomic_DNA"/>
</dbReference>
<reference evidence="5" key="4">
    <citation type="journal article" date="2015" name="G3 (Bethesda)">
        <title>Genome sequences of three phytopathogenic species of the Magnaporthaceae family of fungi.</title>
        <authorList>
            <person name="Okagaki L.H."/>
            <person name="Nunes C.C."/>
            <person name="Sailsbery J."/>
            <person name="Clay B."/>
            <person name="Brown D."/>
            <person name="John T."/>
            <person name="Oh Y."/>
            <person name="Young N."/>
            <person name="Fitzgerald M."/>
            <person name="Haas B.J."/>
            <person name="Zeng Q."/>
            <person name="Young S."/>
            <person name="Adiconis X."/>
            <person name="Fan L."/>
            <person name="Levin J.Z."/>
            <person name="Mitchell T.K."/>
            <person name="Okubara P.A."/>
            <person name="Farman M.L."/>
            <person name="Kohn L.M."/>
            <person name="Birren B."/>
            <person name="Ma L.-J."/>
            <person name="Dean R.A."/>
        </authorList>
    </citation>
    <scope>NUCLEOTIDE SEQUENCE</scope>
    <source>
        <strain evidence="5">ATCC 64411 / 73-15</strain>
    </source>
</reference>
<evidence type="ECO:0000256" key="1">
    <source>
        <dbReference type="ARBA" id="ARBA00023242"/>
    </source>
</evidence>
<dbReference type="VEuPathDB" id="FungiDB:MAPG_08167"/>
<dbReference type="SMART" id="SM00066">
    <property type="entry name" value="GAL4"/>
    <property type="match status" value="1"/>
</dbReference>
<reference evidence="5" key="5">
    <citation type="submission" date="2015-06" db="UniProtKB">
        <authorList>
            <consortium name="EnsemblFungi"/>
        </authorList>
    </citation>
    <scope>IDENTIFICATION</scope>
    <source>
        <strain evidence="5">ATCC 64411</strain>
    </source>
</reference>
<accession>A0A0C4E6M4</accession>
<name>A0A0C4E6M4_MAGP6</name>
<dbReference type="InterPro" id="IPR053178">
    <property type="entry name" value="Osmoadaptation_assoc"/>
</dbReference>
<gene>
    <name evidence="4" type="ORF">MAPG_08167</name>
</gene>
<feature type="region of interest" description="Disordered" evidence="2">
    <location>
        <begin position="71"/>
        <end position="136"/>
    </location>
</feature>
<dbReference type="GO" id="GO:0000981">
    <property type="term" value="F:DNA-binding transcription factor activity, RNA polymerase II-specific"/>
    <property type="evidence" value="ECO:0007669"/>
    <property type="project" value="InterPro"/>
</dbReference>
<dbReference type="CDD" id="cd00067">
    <property type="entry name" value="GAL4"/>
    <property type="match status" value="1"/>
</dbReference>
<dbReference type="InterPro" id="IPR001138">
    <property type="entry name" value="Zn2Cys6_DnaBD"/>
</dbReference>
<feature type="compositionally biased region" description="Polar residues" evidence="2">
    <location>
        <begin position="625"/>
        <end position="635"/>
    </location>
</feature>
<protein>
    <recommendedName>
        <fullName evidence="3">Zn(2)-C6 fungal-type domain-containing protein</fullName>
    </recommendedName>
</protein>
<evidence type="ECO:0000313" key="6">
    <source>
        <dbReference type="Proteomes" id="UP000011715"/>
    </source>
</evidence>